<accession>A0A3D9N5Q2</accession>
<evidence type="ECO:0000313" key="3">
    <source>
        <dbReference type="EMBL" id="REE25533.1"/>
    </source>
</evidence>
<protein>
    <submittedName>
        <fullName evidence="3">Outer membrane protein with beta-barrel domain</fullName>
    </submittedName>
</protein>
<keyword evidence="4" id="KW-1185">Reference proteome</keyword>
<evidence type="ECO:0000259" key="2">
    <source>
        <dbReference type="Pfam" id="PF13568"/>
    </source>
</evidence>
<dbReference type="RefSeq" id="WP_115808531.1">
    <property type="nucleotide sequence ID" value="NZ_QREI01000002.1"/>
</dbReference>
<proteinExistence type="predicted"/>
<dbReference type="InterPro" id="IPR011250">
    <property type="entry name" value="OMP/PagP_B-barrel"/>
</dbReference>
<feature type="domain" description="Outer membrane protein beta-barrel" evidence="2">
    <location>
        <begin position="21"/>
        <end position="78"/>
    </location>
</feature>
<dbReference type="EMBL" id="QREI01000002">
    <property type="protein sequence ID" value="REE25533.1"/>
    <property type="molecule type" value="Genomic_DNA"/>
</dbReference>
<gene>
    <name evidence="3" type="ORF">DFQ09_102123</name>
</gene>
<name>A0A3D9N5Q2_9FLAO</name>
<evidence type="ECO:0000313" key="4">
    <source>
        <dbReference type="Proteomes" id="UP000256919"/>
    </source>
</evidence>
<dbReference type="Proteomes" id="UP000256919">
    <property type="component" value="Unassembled WGS sequence"/>
</dbReference>
<organism evidence="3 4">
    <name type="scientific">Winogradskyella pacifica</name>
    <dbReference type="NCBI Taxonomy" id="664642"/>
    <lineage>
        <taxon>Bacteria</taxon>
        <taxon>Pseudomonadati</taxon>
        <taxon>Bacteroidota</taxon>
        <taxon>Flavobacteriia</taxon>
        <taxon>Flavobacteriales</taxon>
        <taxon>Flavobacteriaceae</taxon>
        <taxon>Winogradskyella</taxon>
    </lineage>
</organism>
<sequence length="160" mass="18226">MKNLIKILLIFSVISSSFGVQAQTEFGIKGGLNFTFFKVAESNFGENTDVQLGFYAGAFADFEVENDFHLQPELLFISLGDFNFLNAPIYLKYNIDERFNILVGPSINYFFDFFNTKLKIRADLGFAYNFTPSVDLHMKYTIGFQEITPNGLFLGLGYRL</sequence>
<dbReference type="OrthoDB" id="947434at2"/>
<evidence type="ECO:0000256" key="1">
    <source>
        <dbReference type="SAM" id="SignalP"/>
    </source>
</evidence>
<reference evidence="3 4" key="1">
    <citation type="submission" date="2018-07" db="EMBL/GenBank/DDBJ databases">
        <title>Genomic Encyclopedia of Type Strains, Phase III (KMG-III): the genomes of soil and plant-associated and newly described type strains.</title>
        <authorList>
            <person name="Whitman W."/>
        </authorList>
    </citation>
    <scope>NUCLEOTIDE SEQUENCE [LARGE SCALE GENOMIC DNA]</scope>
    <source>
        <strain evidence="3 4">CECT 7948</strain>
    </source>
</reference>
<feature type="signal peptide" evidence="1">
    <location>
        <begin position="1"/>
        <end position="22"/>
    </location>
</feature>
<dbReference type="InterPro" id="IPR025665">
    <property type="entry name" value="Beta-barrel_OMP_2"/>
</dbReference>
<keyword evidence="1" id="KW-0732">Signal</keyword>
<dbReference type="AlphaFoldDB" id="A0A3D9N5Q2"/>
<feature type="chain" id="PRO_5017543950" evidence="1">
    <location>
        <begin position="23"/>
        <end position="160"/>
    </location>
</feature>
<dbReference type="SUPFAM" id="SSF56925">
    <property type="entry name" value="OMPA-like"/>
    <property type="match status" value="1"/>
</dbReference>
<comment type="caution">
    <text evidence="3">The sequence shown here is derived from an EMBL/GenBank/DDBJ whole genome shotgun (WGS) entry which is preliminary data.</text>
</comment>
<dbReference type="Pfam" id="PF13568">
    <property type="entry name" value="OMP_b-brl_2"/>
    <property type="match status" value="1"/>
</dbReference>